<organism evidence="1 2">
    <name type="scientific">Canavalia gladiata</name>
    <name type="common">Sword bean</name>
    <name type="synonym">Dolichos gladiatus</name>
    <dbReference type="NCBI Taxonomy" id="3824"/>
    <lineage>
        <taxon>Eukaryota</taxon>
        <taxon>Viridiplantae</taxon>
        <taxon>Streptophyta</taxon>
        <taxon>Embryophyta</taxon>
        <taxon>Tracheophyta</taxon>
        <taxon>Spermatophyta</taxon>
        <taxon>Magnoliopsida</taxon>
        <taxon>eudicotyledons</taxon>
        <taxon>Gunneridae</taxon>
        <taxon>Pentapetalae</taxon>
        <taxon>rosids</taxon>
        <taxon>fabids</taxon>
        <taxon>Fabales</taxon>
        <taxon>Fabaceae</taxon>
        <taxon>Papilionoideae</taxon>
        <taxon>50 kb inversion clade</taxon>
        <taxon>NPAAA clade</taxon>
        <taxon>indigoferoid/millettioid clade</taxon>
        <taxon>Phaseoleae</taxon>
        <taxon>Canavalia</taxon>
    </lineage>
</organism>
<reference evidence="1 2" key="1">
    <citation type="submission" date="2024-01" db="EMBL/GenBank/DDBJ databases">
        <title>The genomes of 5 underutilized Papilionoideae crops provide insights into root nodulation and disease resistanc.</title>
        <authorList>
            <person name="Jiang F."/>
        </authorList>
    </citation>
    <scope>NUCLEOTIDE SEQUENCE [LARGE SCALE GENOMIC DNA]</scope>
    <source>
        <strain evidence="1">LVBAO_FW01</strain>
        <tissue evidence="1">Leaves</tissue>
    </source>
</reference>
<gene>
    <name evidence="1" type="ORF">VNO77_23032</name>
</gene>
<dbReference type="AlphaFoldDB" id="A0AAN9L8Z9"/>
<sequence>MIRINVRSFGEAKAALTSECLWAVTTHPQVEVLYARPLCLACGNDFSNVFYGTTPSNASGFTPMHYPLTPF</sequence>
<protein>
    <submittedName>
        <fullName evidence="1">Uncharacterized protein</fullName>
    </submittedName>
</protein>
<dbReference type="Proteomes" id="UP001367508">
    <property type="component" value="Unassembled WGS sequence"/>
</dbReference>
<evidence type="ECO:0000313" key="1">
    <source>
        <dbReference type="EMBL" id="KAK7328898.1"/>
    </source>
</evidence>
<evidence type="ECO:0000313" key="2">
    <source>
        <dbReference type="Proteomes" id="UP001367508"/>
    </source>
</evidence>
<name>A0AAN9L8Z9_CANGL</name>
<dbReference type="EMBL" id="JAYMYQ010000005">
    <property type="protein sequence ID" value="KAK7328898.1"/>
    <property type="molecule type" value="Genomic_DNA"/>
</dbReference>
<comment type="caution">
    <text evidence="1">The sequence shown here is derived from an EMBL/GenBank/DDBJ whole genome shotgun (WGS) entry which is preliminary data.</text>
</comment>
<accession>A0AAN9L8Z9</accession>
<keyword evidence="2" id="KW-1185">Reference proteome</keyword>
<proteinExistence type="predicted"/>